<evidence type="ECO:0000256" key="3">
    <source>
        <dbReference type="ARBA" id="ARBA00023163"/>
    </source>
</evidence>
<organism evidence="5 6">
    <name type="scientific">Micrococcoides hystricis</name>
    <dbReference type="NCBI Taxonomy" id="1572761"/>
    <lineage>
        <taxon>Bacteria</taxon>
        <taxon>Bacillati</taxon>
        <taxon>Actinomycetota</taxon>
        <taxon>Actinomycetes</taxon>
        <taxon>Micrococcales</taxon>
        <taxon>Micrococcaceae</taxon>
        <taxon>Micrococcoides</taxon>
    </lineage>
</organism>
<dbReference type="InterPro" id="IPR000524">
    <property type="entry name" value="Tscrpt_reg_HTH_GntR"/>
</dbReference>
<evidence type="ECO:0000256" key="2">
    <source>
        <dbReference type="ARBA" id="ARBA00023125"/>
    </source>
</evidence>
<dbReference type="InterPro" id="IPR008920">
    <property type="entry name" value="TF_FadR/GntR_C"/>
</dbReference>
<dbReference type="RefSeq" id="WP_377458616.1">
    <property type="nucleotide sequence ID" value="NZ_JBHLUB010000026.1"/>
</dbReference>
<dbReference type="Gene3D" id="1.10.10.10">
    <property type="entry name" value="Winged helix-like DNA-binding domain superfamily/Winged helix DNA-binding domain"/>
    <property type="match status" value="1"/>
</dbReference>
<proteinExistence type="predicted"/>
<dbReference type="CDD" id="cd07377">
    <property type="entry name" value="WHTH_GntR"/>
    <property type="match status" value="1"/>
</dbReference>
<dbReference type="PANTHER" id="PTHR43537:SF5">
    <property type="entry name" value="UXU OPERON TRANSCRIPTIONAL REGULATOR"/>
    <property type="match status" value="1"/>
</dbReference>
<dbReference type="InterPro" id="IPR011711">
    <property type="entry name" value="GntR_C"/>
</dbReference>
<dbReference type="SUPFAM" id="SSF48008">
    <property type="entry name" value="GntR ligand-binding domain-like"/>
    <property type="match status" value="1"/>
</dbReference>
<dbReference type="InterPro" id="IPR036390">
    <property type="entry name" value="WH_DNA-bd_sf"/>
</dbReference>
<protein>
    <submittedName>
        <fullName evidence="5">GntR family transcriptional regulator</fullName>
    </submittedName>
</protein>
<dbReference type="SMART" id="SM00895">
    <property type="entry name" value="FCD"/>
    <property type="match status" value="1"/>
</dbReference>
<name>A0ABV6P9U7_9MICC</name>
<feature type="domain" description="HTH gntR-type" evidence="4">
    <location>
        <begin position="16"/>
        <end position="83"/>
    </location>
</feature>
<keyword evidence="1" id="KW-0805">Transcription regulation</keyword>
<dbReference type="Proteomes" id="UP001589862">
    <property type="component" value="Unassembled WGS sequence"/>
</dbReference>
<evidence type="ECO:0000256" key="1">
    <source>
        <dbReference type="ARBA" id="ARBA00023015"/>
    </source>
</evidence>
<evidence type="ECO:0000259" key="4">
    <source>
        <dbReference type="PROSITE" id="PS50949"/>
    </source>
</evidence>
<comment type="caution">
    <text evidence="5">The sequence shown here is derived from an EMBL/GenBank/DDBJ whole genome shotgun (WGS) entry which is preliminary data.</text>
</comment>
<dbReference type="Pfam" id="PF00392">
    <property type="entry name" value="GntR"/>
    <property type="match status" value="1"/>
</dbReference>
<keyword evidence="2" id="KW-0238">DNA-binding</keyword>
<dbReference type="PROSITE" id="PS50949">
    <property type="entry name" value="HTH_GNTR"/>
    <property type="match status" value="1"/>
</dbReference>
<sequence length="237" mass="25745">MTATLTTMPQWGVSSTSMADRAYGAVKEKLVLLQIQPGSPINESELASELGVGRTPIREALKRLEMDHLVVSYPRRGTFATTVDIAELAEITELRLALEPLAARAAADRATPTQRHHLAEIRDLVTQLTAEQGAESLAAPGLLSSEGTQTLLRLDVAVHHGIYTACGNTHLADVLARYHYLATRIWTLAIHRIPGLATHFSDHVDLLESIIAGDGDAAAATTIDHIEEFERSLRSVF</sequence>
<dbReference type="PANTHER" id="PTHR43537">
    <property type="entry name" value="TRANSCRIPTIONAL REGULATOR, GNTR FAMILY"/>
    <property type="match status" value="1"/>
</dbReference>
<dbReference type="Gene3D" id="1.20.120.530">
    <property type="entry name" value="GntR ligand-binding domain-like"/>
    <property type="match status" value="1"/>
</dbReference>
<dbReference type="SUPFAM" id="SSF46785">
    <property type="entry name" value="Winged helix' DNA-binding domain"/>
    <property type="match status" value="1"/>
</dbReference>
<evidence type="ECO:0000313" key="5">
    <source>
        <dbReference type="EMBL" id="MFC0581884.1"/>
    </source>
</evidence>
<evidence type="ECO:0000313" key="6">
    <source>
        <dbReference type="Proteomes" id="UP001589862"/>
    </source>
</evidence>
<gene>
    <name evidence="5" type="ORF">ACFFFR_05745</name>
</gene>
<dbReference type="EMBL" id="JBHLUB010000026">
    <property type="protein sequence ID" value="MFC0581884.1"/>
    <property type="molecule type" value="Genomic_DNA"/>
</dbReference>
<dbReference type="Pfam" id="PF07729">
    <property type="entry name" value="FCD"/>
    <property type="match status" value="1"/>
</dbReference>
<keyword evidence="3" id="KW-0804">Transcription</keyword>
<dbReference type="SMART" id="SM00345">
    <property type="entry name" value="HTH_GNTR"/>
    <property type="match status" value="1"/>
</dbReference>
<keyword evidence="6" id="KW-1185">Reference proteome</keyword>
<reference evidence="5 6" key="1">
    <citation type="submission" date="2024-09" db="EMBL/GenBank/DDBJ databases">
        <authorList>
            <person name="Sun Q."/>
            <person name="Mori K."/>
        </authorList>
    </citation>
    <scope>NUCLEOTIDE SEQUENCE [LARGE SCALE GENOMIC DNA]</scope>
    <source>
        <strain evidence="5 6">NCAIM B.02604</strain>
    </source>
</reference>
<dbReference type="InterPro" id="IPR036388">
    <property type="entry name" value="WH-like_DNA-bd_sf"/>
</dbReference>
<accession>A0ABV6P9U7</accession>